<dbReference type="InterPro" id="IPR042567">
    <property type="entry name" value="SPIN/Ssty_sf"/>
</dbReference>
<organism evidence="3 4">
    <name type="scientific">Aldrovandia affinis</name>
    <dbReference type="NCBI Taxonomy" id="143900"/>
    <lineage>
        <taxon>Eukaryota</taxon>
        <taxon>Metazoa</taxon>
        <taxon>Chordata</taxon>
        <taxon>Craniata</taxon>
        <taxon>Vertebrata</taxon>
        <taxon>Euteleostomi</taxon>
        <taxon>Actinopterygii</taxon>
        <taxon>Neopterygii</taxon>
        <taxon>Teleostei</taxon>
        <taxon>Notacanthiformes</taxon>
        <taxon>Halosauridae</taxon>
        <taxon>Aldrovandia</taxon>
    </lineage>
</organism>
<comment type="caution">
    <text evidence="3">The sequence shown here is derived from an EMBL/GenBank/DDBJ whole genome shotgun (WGS) entry which is preliminary data.</text>
</comment>
<keyword evidence="4" id="KW-1185">Reference proteome</keyword>
<dbReference type="InterPro" id="IPR003671">
    <property type="entry name" value="SPIN/Ssty"/>
</dbReference>
<evidence type="ECO:0000313" key="4">
    <source>
        <dbReference type="Proteomes" id="UP001221898"/>
    </source>
</evidence>
<dbReference type="Gene3D" id="2.80.10.70">
    <property type="entry name" value="Spindlin/Ssty"/>
    <property type="match status" value="1"/>
</dbReference>
<dbReference type="Proteomes" id="UP001221898">
    <property type="component" value="Unassembled WGS sequence"/>
</dbReference>
<dbReference type="GO" id="GO:0007276">
    <property type="term" value="P:gamete generation"/>
    <property type="evidence" value="ECO:0007669"/>
    <property type="project" value="InterPro"/>
</dbReference>
<name>A0AAD7SWG1_9TELE</name>
<dbReference type="Pfam" id="PF02513">
    <property type="entry name" value="Spin-Ssty"/>
    <property type="match status" value="3"/>
</dbReference>
<dbReference type="FunFam" id="2.80.10.70:FF:000001">
    <property type="entry name" value="Spindlin 1"/>
    <property type="match status" value="1"/>
</dbReference>
<gene>
    <name evidence="3" type="ORF">AAFF_G00211130</name>
</gene>
<feature type="region of interest" description="Disordered" evidence="2">
    <location>
        <begin position="21"/>
        <end position="64"/>
    </location>
</feature>
<accession>A0AAD7SWG1</accession>
<proteinExistence type="inferred from homology"/>
<evidence type="ECO:0000256" key="1">
    <source>
        <dbReference type="ARBA" id="ARBA00009467"/>
    </source>
</evidence>
<dbReference type="PANTHER" id="PTHR10405">
    <property type="entry name" value="SPINDLIN"/>
    <property type="match status" value="1"/>
</dbReference>
<protein>
    <submittedName>
        <fullName evidence="3">Uncharacterized protein</fullName>
    </submittedName>
</protein>
<reference evidence="3" key="1">
    <citation type="journal article" date="2023" name="Science">
        <title>Genome structures resolve the early diversification of teleost fishes.</title>
        <authorList>
            <person name="Parey E."/>
            <person name="Louis A."/>
            <person name="Montfort J."/>
            <person name="Bouchez O."/>
            <person name="Roques C."/>
            <person name="Iampietro C."/>
            <person name="Lluch J."/>
            <person name="Castinel A."/>
            <person name="Donnadieu C."/>
            <person name="Desvignes T."/>
            <person name="Floi Bucao C."/>
            <person name="Jouanno E."/>
            <person name="Wen M."/>
            <person name="Mejri S."/>
            <person name="Dirks R."/>
            <person name="Jansen H."/>
            <person name="Henkel C."/>
            <person name="Chen W.J."/>
            <person name="Zahm M."/>
            <person name="Cabau C."/>
            <person name="Klopp C."/>
            <person name="Thompson A.W."/>
            <person name="Robinson-Rechavi M."/>
            <person name="Braasch I."/>
            <person name="Lecointre G."/>
            <person name="Bobe J."/>
            <person name="Postlethwait J.H."/>
            <person name="Berthelot C."/>
            <person name="Roest Crollius H."/>
            <person name="Guiguen Y."/>
        </authorList>
    </citation>
    <scope>NUCLEOTIDE SEQUENCE</scope>
    <source>
        <strain evidence="3">NC1722</strain>
    </source>
</reference>
<dbReference type="AlphaFoldDB" id="A0AAD7SWG1"/>
<sequence>MTILPIQEESLEEVFGAVGAEQREVDGDVQEPLPVPDEEENEEGGGCPYTSPARMKAVQGPPTSLKRQRRRVRRSKPVFKFRGNIVGCVIQHNWKGDSVQQWKGTVLYQVPVNPYLYLIKYDGLDCIYGLELHNDERVEHLEVLPDRITFSRSRSALVKTLIGKTVEQMFETEDGSKYAKRGLVLARAPIMKRWFYITYAKEPALFMHQLLDVYKKGDLRIMPDSNDSLTAEREPGEVVDSLVGKHLEYTKEDGTLRTGMIIHQTETKPYAYFIKFDDDLHIYVYNLVMAS</sequence>
<dbReference type="EMBL" id="JAINUG010000028">
    <property type="protein sequence ID" value="KAJ8410072.1"/>
    <property type="molecule type" value="Genomic_DNA"/>
</dbReference>
<comment type="similarity">
    <text evidence="1">Belongs to the SPIN/STSY family.</text>
</comment>
<evidence type="ECO:0000256" key="2">
    <source>
        <dbReference type="SAM" id="MobiDB-lite"/>
    </source>
</evidence>
<evidence type="ECO:0000313" key="3">
    <source>
        <dbReference type="EMBL" id="KAJ8410072.1"/>
    </source>
</evidence>